<name>A0AAD8RMQ3_LOLMU</name>
<feature type="transmembrane region" description="Helical" evidence="6">
    <location>
        <begin position="42"/>
        <end position="68"/>
    </location>
</feature>
<evidence type="ECO:0000313" key="8">
    <source>
        <dbReference type="Proteomes" id="UP001231189"/>
    </source>
</evidence>
<dbReference type="Pfam" id="PF00332">
    <property type="entry name" value="Glyco_hydro_17"/>
    <property type="match status" value="1"/>
</dbReference>
<organism evidence="7 8">
    <name type="scientific">Lolium multiflorum</name>
    <name type="common">Italian ryegrass</name>
    <name type="synonym">Lolium perenne subsp. multiflorum</name>
    <dbReference type="NCBI Taxonomy" id="4521"/>
    <lineage>
        <taxon>Eukaryota</taxon>
        <taxon>Viridiplantae</taxon>
        <taxon>Streptophyta</taxon>
        <taxon>Embryophyta</taxon>
        <taxon>Tracheophyta</taxon>
        <taxon>Spermatophyta</taxon>
        <taxon>Magnoliopsida</taxon>
        <taxon>Liliopsida</taxon>
        <taxon>Poales</taxon>
        <taxon>Poaceae</taxon>
        <taxon>BOP clade</taxon>
        <taxon>Pooideae</taxon>
        <taxon>Poodae</taxon>
        <taxon>Poeae</taxon>
        <taxon>Poeae Chloroplast Group 2 (Poeae type)</taxon>
        <taxon>Loliodinae</taxon>
        <taxon>Loliinae</taxon>
        <taxon>Lolium</taxon>
    </lineage>
</organism>
<feature type="region of interest" description="Disordered" evidence="5">
    <location>
        <begin position="424"/>
        <end position="464"/>
    </location>
</feature>
<dbReference type="InterPro" id="IPR044965">
    <property type="entry name" value="Glyco_hydro_17_plant"/>
</dbReference>
<evidence type="ECO:0000256" key="5">
    <source>
        <dbReference type="SAM" id="MobiDB-lite"/>
    </source>
</evidence>
<dbReference type="PANTHER" id="PTHR32227">
    <property type="entry name" value="GLUCAN ENDO-1,3-BETA-GLUCOSIDASE BG1-RELATED-RELATED"/>
    <property type="match status" value="1"/>
</dbReference>
<keyword evidence="3" id="KW-0326">Glycosidase</keyword>
<dbReference type="AlphaFoldDB" id="A0AAD8RMQ3"/>
<evidence type="ECO:0000256" key="4">
    <source>
        <dbReference type="RuleBase" id="RU004335"/>
    </source>
</evidence>
<gene>
    <name evidence="7" type="ORF">QYE76_001757</name>
</gene>
<feature type="transmembrane region" description="Helical" evidence="6">
    <location>
        <begin position="104"/>
        <end position="124"/>
    </location>
</feature>
<comment type="similarity">
    <text evidence="1 4">Belongs to the glycosyl hydrolase 17 family.</text>
</comment>
<evidence type="ECO:0008006" key="9">
    <source>
        <dbReference type="Google" id="ProtNLM"/>
    </source>
</evidence>
<dbReference type="SUPFAM" id="SSF51445">
    <property type="entry name" value="(Trans)glycosidases"/>
    <property type="match status" value="1"/>
</dbReference>
<proteinExistence type="inferred from homology"/>
<dbReference type="InterPro" id="IPR017853">
    <property type="entry name" value="GH"/>
</dbReference>
<dbReference type="GO" id="GO:0004553">
    <property type="term" value="F:hydrolase activity, hydrolyzing O-glycosyl compounds"/>
    <property type="evidence" value="ECO:0007669"/>
    <property type="project" value="InterPro"/>
</dbReference>
<comment type="caution">
    <text evidence="7">The sequence shown here is derived from an EMBL/GenBank/DDBJ whole genome shotgun (WGS) entry which is preliminary data.</text>
</comment>
<reference evidence="7" key="1">
    <citation type="submission" date="2023-07" db="EMBL/GenBank/DDBJ databases">
        <title>A chromosome-level genome assembly of Lolium multiflorum.</title>
        <authorList>
            <person name="Chen Y."/>
            <person name="Copetti D."/>
            <person name="Kolliker R."/>
            <person name="Studer B."/>
        </authorList>
    </citation>
    <scope>NUCLEOTIDE SEQUENCE</scope>
    <source>
        <strain evidence="7">02402/16</strain>
        <tissue evidence="7">Leaf</tissue>
    </source>
</reference>
<evidence type="ECO:0000256" key="6">
    <source>
        <dbReference type="SAM" id="Phobius"/>
    </source>
</evidence>
<keyword evidence="2" id="KW-0378">Hydrolase</keyword>
<evidence type="ECO:0000256" key="2">
    <source>
        <dbReference type="ARBA" id="ARBA00022801"/>
    </source>
</evidence>
<dbReference type="InterPro" id="IPR000490">
    <property type="entry name" value="Glyco_hydro_17"/>
</dbReference>
<keyword evidence="8" id="KW-1185">Reference proteome</keyword>
<dbReference type="Gene3D" id="3.20.20.80">
    <property type="entry name" value="Glycosidases"/>
    <property type="match status" value="2"/>
</dbReference>
<feature type="transmembrane region" description="Helical" evidence="6">
    <location>
        <begin position="131"/>
        <end position="152"/>
    </location>
</feature>
<keyword evidence="6" id="KW-1133">Transmembrane helix</keyword>
<evidence type="ECO:0000256" key="3">
    <source>
        <dbReference type="ARBA" id="ARBA00023295"/>
    </source>
</evidence>
<feature type="transmembrane region" description="Helical" evidence="6">
    <location>
        <begin position="75"/>
        <end position="98"/>
    </location>
</feature>
<accession>A0AAD8RMQ3</accession>
<sequence>MSSGSSVVVMASAFGAGLVATAVFVAPGVAFGAGVGVVATAVFVAPGVAFVAGVVVGFGAGVVVGFGAGVVATAVFVAPGVAFGAGVVATAVFVAAGVVATEVFVAAGVAFGAGVVATAVFVAAGVVATEVFVAAGVAFGAGVVATAVFVAAGVVVAFGAGVVATAVFVAPGVAFGAGDVVVRVLTTRYVAVGNEPFLDSYNGTFDKATFAALQNIQNVLNGAGLSDVKATVPLNADVYNSRHPTPPYLSLYLSGDFPVDLAFFEGQAAPVLDGSISYNNVFDTLVSAFKAVGHGDLPIFIGEVGCPTGGDRRATAALAERFYKGLLKRLAANTGTPLRPKQSAKVYLFGHLDEDVKSVAPGAFEPHWVILRFDDQPKFPIDLTGLLRVRGAEPEGRGLRLPGARRAHPDRPINHRHLQLHHTDRFDVGSPPADASRAVRGSAPRRKQNRASTYGGEGQELDRGTQIDGFDAKLDLQLRSISQHARAGSVATQPWDLGRHAARRASRGWGGGATYLAPKLVS</sequence>
<dbReference type="Proteomes" id="UP001231189">
    <property type="component" value="Unassembled WGS sequence"/>
</dbReference>
<evidence type="ECO:0000313" key="7">
    <source>
        <dbReference type="EMBL" id="KAK1627442.1"/>
    </source>
</evidence>
<keyword evidence="6" id="KW-0472">Membrane</keyword>
<dbReference type="EMBL" id="JAUUTY010000005">
    <property type="protein sequence ID" value="KAK1627442.1"/>
    <property type="molecule type" value="Genomic_DNA"/>
</dbReference>
<feature type="transmembrane region" description="Helical" evidence="6">
    <location>
        <begin position="158"/>
        <end position="178"/>
    </location>
</feature>
<evidence type="ECO:0000256" key="1">
    <source>
        <dbReference type="ARBA" id="ARBA00008773"/>
    </source>
</evidence>
<protein>
    <recommendedName>
        <fullName evidence="9">Glucan endo-1,3-beta-D-glucosidase</fullName>
    </recommendedName>
</protein>
<dbReference type="GO" id="GO:0005975">
    <property type="term" value="P:carbohydrate metabolic process"/>
    <property type="evidence" value="ECO:0007669"/>
    <property type="project" value="InterPro"/>
</dbReference>
<keyword evidence="6" id="KW-0812">Transmembrane</keyword>